<feature type="transmembrane region" description="Helical" evidence="2">
    <location>
        <begin position="64"/>
        <end position="87"/>
    </location>
</feature>
<dbReference type="SMART" id="SM00460">
    <property type="entry name" value="TGc"/>
    <property type="match status" value="1"/>
</dbReference>
<accession>A0ABP5TLZ2</accession>
<organism evidence="5 6">
    <name type="scientific">Saccharopolyspora halophila</name>
    <dbReference type="NCBI Taxonomy" id="405551"/>
    <lineage>
        <taxon>Bacteria</taxon>
        <taxon>Bacillati</taxon>
        <taxon>Actinomycetota</taxon>
        <taxon>Actinomycetes</taxon>
        <taxon>Pseudonocardiales</taxon>
        <taxon>Pseudonocardiaceae</taxon>
        <taxon>Saccharopolyspora</taxon>
    </lineage>
</organism>
<dbReference type="SUPFAM" id="SSF54001">
    <property type="entry name" value="Cysteine proteinases"/>
    <property type="match status" value="1"/>
</dbReference>
<keyword evidence="3" id="KW-0732">Signal</keyword>
<feature type="transmembrane region" description="Helical" evidence="2">
    <location>
        <begin position="600"/>
        <end position="622"/>
    </location>
</feature>
<protein>
    <recommendedName>
        <fullName evidence="4">Transglutaminase-like domain-containing protein</fullName>
    </recommendedName>
</protein>
<evidence type="ECO:0000256" key="3">
    <source>
        <dbReference type="SAM" id="SignalP"/>
    </source>
</evidence>
<evidence type="ECO:0000256" key="2">
    <source>
        <dbReference type="SAM" id="Phobius"/>
    </source>
</evidence>
<sequence>MIRLNTSVVATVAAAVAVLCSASAFAGILGDARWLLPGALTIAAVAGAGAVGRHFRLGLTLTALAQLCALLLVLTWLFTTGAVFGLLPSPASVGQLVELLGGARQVVRSGVPPVPADLPLQAMLCLGLGVVALLVDLIAVGAGSPAVTGLVLLCVYAIPASLAERMLPWWTFALGAAGYALLLASSGGHRRWRRQESADRVAHTMFGRTSAAVAGTAGVIAVLAGSVFTGVGTEGRLPGSVPDQFGGTDGIGLQPFTSLRGQLNRDRVVELFRVRGLDQDTYLRALTLRRFDPNQGWKIDGLTQGVDADKPLPLPQGTTIARGKRDTIHVQPIGYRDPWLPVFGAPLQVFGMGKQWRYDPAAGIVFTQQNQESRPYTQRVLLPDPSPEELRNARGPMPISTAYLDTTGVPPEVADLARRLTAGRSNAFDKAVEINRFFTDPANGFQYTLRTAPNTGRAALVDFLFHGKRGFCEQYASAMAVLLRSAGIPARVAVGFTSGYQDGDERVITTDDAHAWVEAFFPGWGWQRFDPTPLGDGRTSLPQFLDNSLHPPQSPAPGPSESPEPTTPGTQPAPAPDAGQQAQDPPPPQQRREVSTRTDWTTPVLILVLVLGCAALGTPLAARELRRRQRTARIDSGERGAAGAAWAELLDEFRDRGAMPNSTTTARQLAENLITEHDLDAAGAEALRSLITAVEREWYAPVGAATGDVAAPFRGTREALARSAPLDLRSRLIPRSATPPWRR</sequence>
<evidence type="ECO:0000256" key="1">
    <source>
        <dbReference type="SAM" id="MobiDB-lite"/>
    </source>
</evidence>
<dbReference type="RefSeq" id="WP_344134308.1">
    <property type="nucleotide sequence ID" value="NZ_BAAARA010000015.1"/>
</dbReference>
<evidence type="ECO:0000313" key="6">
    <source>
        <dbReference type="Proteomes" id="UP001501218"/>
    </source>
</evidence>
<feature type="compositionally biased region" description="Pro residues" evidence="1">
    <location>
        <begin position="552"/>
        <end position="575"/>
    </location>
</feature>
<dbReference type="InterPro" id="IPR052901">
    <property type="entry name" value="Bact_TGase-like"/>
</dbReference>
<proteinExistence type="predicted"/>
<dbReference type="EMBL" id="BAAARA010000015">
    <property type="protein sequence ID" value="GAA2356010.1"/>
    <property type="molecule type" value="Genomic_DNA"/>
</dbReference>
<dbReference type="InterPro" id="IPR038765">
    <property type="entry name" value="Papain-like_cys_pep_sf"/>
</dbReference>
<feature type="transmembrane region" description="Helical" evidence="2">
    <location>
        <begin position="146"/>
        <end position="163"/>
    </location>
</feature>
<feature type="region of interest" description="Disordered" evidence="1">
    <location>
        <begin position="531"/>
        <end position="597"/>
    </location>
</feature>
<reference evidence="6" key="1">
    <citation type="journal article" date="2019" name="Int. J. Syst. Evol. Microbiol.">
        <title>The Global Catalogue of Microorganisms (GCM) 10K type strain sequencing project: providing services to taxonomists for standard genome sequencing and annotation.</title>
        <authorList>
            <consortium name="The Broad Institute Genomics Platform"/>
            <consortium name="The Broad Institute Genome Sequencing Center for Infectious Disease"/>
            <person name="Wu L."/>
            <person name="Ma J."/>
        </authorList>
    </citation>
    <scope>NUCLEOTIDE SEQUENCE [LARGE SCALE GENOMIC DNA]</scope>
    <source>
        <strain evidence="6">JCM 16221</strain>
    </source>
</reference>
<dbReference type="PANTHER" id="PTHR42736">
    <property type="entry name" value="PROTEIN-GLUTAMINE GAMMA-GLUTAMYLTRANSFERASE"/>
    <property type="match status" value="1"/>
</dbReference>
<keyword evidence="2" id="KW-0812">Transmembrane</keyword>
<feature type="signal peptide" evidence="3">
    <location>
        <begin position="1"/>
        <end position="26"/>
    </location>
</feature>
<dbReference type="PANTHER" id="PTHR42736:SF1">
    <property type="entry name" value="PROTEIN-GLUTAMINE GAMMA-GLUTAMYLTRANSFERASE"/>
    <property type="match status" value="1"/>
</dbReference>
<keyword evidence="2" id="KW-1133">Transmembrane helix</keyword>
<feature type="transmembrane region" description="Helical" evidence="2">
    <location>
        <begin position="169"/>
        <end position="188"/>
    </location>
</feature>
<comment type="caution">
    <text evidence="5">The sequence shown here is derived from an EMBL/GenBank/DDBJ whole genome shotgun (WGS) entry which is preliminary data.</text>
</comment>
<feature type="transmembrane region" description="Helical" evidence="2">
    <location>
        <begin position="34"/>
        <end position="52"/>
    </location>
</feature>
<dbReference type="Proteomes" id="UP001501218">
    <property type="component" value="Unassembled WGS sequence"/>
</dbReference>
<dbReference type="InterPro" id="IPR002931">
    <property type="entry name" value="Transglutaminase-like"/>
</dbReference>
<feature type="chain" id="PRO_5045631178" description="Transglutaminase-like domain-containing protein" evidence="3">
    <location>
        <begin position="27"/>
        <end position="743"/>
    </location>
</feature>
<keyword evidence="6" id="KW-1185">Reference proteome</keyword>
<evidence type="ECO:0000259" key="4">
    <source>
        <dbReference type="SMART" id="SM00460"/>
    </source>
</evidence>
<feature type="domain" description="Transglutaminase-like" evidence="4">
    <location>
        <begin position="464"/>
        <end position="533"/>
    </location>
</feature>
<feature type="transmembrane region" description="Helical" evidence="2">
    <location>
        <begin position="209"/>
        <end position="231"/>
    </location>
</feature>
<gene>
    <name evidence="5" type="ORF">GCM10009854_37600</name>
</gene>
<dbReference type="Pfam" id="PF01841">
    <property type="entry name" value="Transglut_core"/>
    <property type="match status" value="1"/>
</dbReference>
<dbReference type="Pfam" id="PF11992">
    <property type="entry name" value="TgpA_N"/>
    <property type="match status" value="1"/>
</dbReference>
<dbReference type="Gene3D" id="3.10.620.30">
    <property type="match status" value="1"/>
</dbReference>
<evidence type="ECO:0000313" key="5">
    <source>
        <dbReference type="EMBL" id="GAA2356010.1"/>
    </source>
</evidence>
<dbReference type="InterPro" id="IPR021878">
    <property type="entry name" value="TgpA_N"/>
</dbReference>
<name>A0ABP5TLZ2_9PSEU</name>
<feature type="transmembrane region" description="Helical" evidence="2">
    <location>
        <begin position="118"/>
        <end position="139"/>
    </location>
</feature>
<keyword evidence="2" id="KW-0472">Membrane</keyword>